<gene>
    <name evidence="3" type="ORF">SR1949_36170</name>
</gene>
<organism evidence="3 4">
    <name type="scientific">Sphaerospermopsis reniformis</name>
    <dbReference type="NCBI Taxonomy" id="531300"/>
    <lineage>
        <taxon>Bacteria</taxon>
        <taxon>Bacillati</taxon>
        <taxon>Cyanobacteriota</taxon>
        <taxon>Cyanophyceae</taxon>
        <taxon>Nostocales</taxon>
        <taxon>Aphanizomenonaceae</taxon>
        <taxon>Sphaerospermopsis</taxon>
    </lineage>
</organism>
<keyword evidence="4" id="KW-1185">Reference proteome</keyword>
<dbReference type="Proteomes" id="UP000300142">
    <property type="component" value="Unassembled WGS sequence"/>
</dbReference>
<comment type="caution">
    <text evidence="3">The sequence shown here is derived from an EMBL/GenBank/DDBJ whole genome shotgun (WGS) entry which is preliminary data.</text>
</comment>
<feature type="compositionally biased region" description="Basic and acidic residues" evidence="2">
    <location>
        <begin position="11"/>
        <end position="26"/>
    </location>
</feature>
<feature type="region of interest" description="Disordered" evidence="2">
    <location>
        <begin position="1"/>
        <end position="26"/>
    </location>
</feature>
<evidence type="ECO:0000256" key="1">
    <source>
        <dbReference type="SAM" id="Coils"/>
    </source>
</evidence>
<evidence type="ECO:0000256" key="2">
    <source>
        <dbReference type="SAM" id="MobiDB-lite"/>
    </source>
</evidence>
<keyword evidence="1" id="KW-0175">Coiled coil</keyword>
<dbReference type="AlphaFoldDB" id="A0A480A1Y5"/>
<accession>A0A480A1Y5</accession>
<sequence>MNNPTPKPIIKRQEETVFERPKKKGDKSNFRSLKEAFDLETLEKNPWGQFLLFIEEKYKDFTPRPHEELAQKAKIIQNAIRILIEHHQESWGEILSIIPQSEKAEADEFYQEISRYKRLTPQEVYQASQTAIQVILNHDKYGFVDGKIDAERINRKTQLNEAIDYFHNNQDKTYFIIAQLPELVSEDAKPMFAASKAFQQIIAAGLNIKIEEFSMSLMRRFRLTRADIKDDYAQFKDQEKDQIERDLRTQINILQQEKLALEEQLEKTRNQARQEAVIAIANALQNGRQPALNQIQQMISLLESQVEETGEPELDSDQALTVFIILRNLMKIFQELGIESYPKSLKGKLQISQNQLSEYAYIEGNPFANEEEIKQVECTQPGWKVGETVITPAKVRELNSDQ</sequence>
<protein>
    <submittedName>
        <fullName evidence="3">Uncharacterized protein</fullName>
    </submittedName>
</protein>
<evidence type="ECO:0000313" key="3">
    <source>
        <dbReference type="EMBL" id="GCL38502.1"/>
    </source>
</evidence>
<name>A0A480A1Y5_9CYAN</name>
<dbReference type="RefSeq" id="WP_137668368.1">
    <property type="nucleotide sequence ID" value="NZ_BJCE01000147.1"/>
</dbReference>
<evidence type="ECO:0000313" key="4">
    <source>
        <dbReference type="Proteomes" id="UP000300142"/>
    </source>
</evidence>
<reference evidence="4" key="1">
    <citation type="submission" date="2019-02" db="EMBL/GenBank/DDBJ databases">
        <title>Draft genome sequence of Sphaerospermopsis reniformis NIES-1949.</title>
        <authorList>
            <person name="Yamaguchi H."/>
            <person name="Suzuki S."/>
            <person name="Kawachi M."/>
        </authorList>
    </citation>
    <scope>NUCLEOTIDE SEQUENCE [LARGE SCALE GENOMIC DNA]</scope>
    <source>
        <strain evidence="4">NIES-1949</strain>
    </source>
</reference>
<dbReference type="EMBL" id="BJCE01000147">
    <property type="protein sequence ID" value="GCL38502.1"/>
    <property type="molecule type" value="Genomic_DNA"/>
</dbReference>
<proteinExistence type="predicted"/>
<feature type="coiled-coil region" evidence="1">
    <location>
        <begin position="244"/>
        <end position="282"/>
    </location>
</feature>